<feature type="transmembrane region" description="Helical" evidence="1">
    <location>
        <begin position="197"/>
        <end position="218"/>
    </location>
</feature>
<dbReference type="Proteomes" id="UP001238603">
    <property type="component" value="Unassembled WGS sequence"/>
</dbReference>
<organism evidence="2 3">
    <name type="scientific">Roseateles subflavus</name>
    <dbReference type="NCBI Taxonomy" id="3053353"/>
    <lineage>
        <taxon>Bacteria</taxon>
        <taxon>Pseudomonadati</taxon>
        <taxon>Pseudomonadota</taxon>
        <taxon>Betaproteobacteria</taxon>
        <taxon>Burkholderiales</taxon>
        <taxon>Sphaerotilaceae</taxon>
        <taxon>Roseateles</taxon>
    </lineage>
</organism>
<evidence type="ECO:0000313" key="2">
    <source>
        <dbReference type="EMBL" id="MDL5033860.1"/>
    </source>
</evidence>
<dbReference type="Pfam" id="PF14329">
    <property type="entry name" value="DUF4386"/>
    <property type="match status" value="1"/>
</dbReference>
<comment type="caution">
    <text evidence="2">The sequence shown here is derived from an EMBL/GenBank/DDBJ whole genome shotgun (WGS) entry which is preliminary data.</text>
</comment>
<feature type="transmembrane region" description="Helical" evidence="1">
    <location>
        <begin position="170"/>
        <end position="191"/>
    </location>
</feature>
<dbReference type="InterPro" id="IPR025495">
    <property type="entry name" value="DUF4386"/>
</dbReference>
<feature type="transmembrane region" description="Helical" evidence="1">
    <location>
        <begin position="12"/>
        <end position="33"/>
    </location>
</feature>
<keyword evidence="3" id="KW-1185">Reference proteome</keyword>
<reference evidence="2 3" key="1">
    <citation type="submission" date="2023-06" db="EMBL/GenBank/DDBJ databases">
        <title>Pelomonas sp. APW6 16S ribosomal RNA gene genome sequencing and assembly.</title>
        <authorList>
            <person name="Woo H."/>
        </authorList>
    </citation>
    <scope>NUCLEOTIDE SEQUENCE [LARGE SCALE GENOMIC DNA]</scope>
    <source>
        <strain evidence="2 3">APW6</strain>
    </source>
</reference>
<keyword evidence="1" id="KW-0812">Transmembrane</keyword>
<dbReference type="RefSeq" id="WP_285983934.1">
    <property type="nucleotide sequence ID" value="NZ_JASVDS010000005.1"/>
</dbReference>
<feature type="transmembrane region" description="Helical" evidence="1">
    <location>
        <begin position="138"/>
        <end position="158"/>
    </location>
</feature>
<evidence type="ECO:0000256" key="1">
    <source>
        <dbReference type="SAM" id="Phobius"/>
    </source>
</evidence>
<feature type="transmembrane region" description="Helical" evidence="1">
    <location>
        <begin position="65"/>
        <end position="82"/>
    </location>
</feature>
<evidence type="ECO:0000313" key="3">
    <source>
        <dbReference type="Proteomes" id="UP001238603"/>
    </source>
</evidence>
<name>A0ABT7LLW4_9BURK</name>
<proteinExistence type="predicted"/>
<protein>
    <submittedName>
        <fullName evidence="2">DUF4386 domain-containing protein</fullName>
    </submittedName>
</protein>
<dbReference type="EMBL" id="JASVDS010000005">
    <property type="protein sequence ID" value="MDL5033860.1"/>
    <property type="molecule type" value="Genomic_DNA"/>
</dbReference>
<gene>
    <name evidence="2" type="ORF">QRD43_18260</name>
</gene>
<feature type="transmembrane region" description="Helical" evidence="1">
    <location>
        <begin position="94"/>
        <end position="118"/>
    </location>
</feature>
<sequence>MKTFEQHPQGYLRLAGLAYLANIALGLFGEVVVRGTLVVAGDGPATAARIAENAGLWRLGLGGDLLMQLLDIPLIVVFYLLLRPVSRPLALMSTAFNIVQTAVLVANKLSMLAPLLLVTAPAVPDLGPQVLFWVRLHAHGFGIGLIFFGVTCLLRGWVIARSGVLPRALGVLLIAAGAGYLVNSFALLLAPTLARHLFPWVLIPSFVGELALSLWLLARGLDVQAWHATWAPRPGP</sequence>
<keyword evidence="1" id="KW-0472">Membrane</keyword>
<keyword evidence="1" id="KW-1133">Transmembrane helix</keyword>
<accession>A0ABT7LLW4</accession>